<dbReference type="Gene3D" id="3.90.550.10">
    <property type="entry name" value="Spore Coat Polysaccharide Biosynthesis Protein SpsA, Chain A"/>
    <property type="match status" value="1"/>
</dbReference>
<sequence length="286" mass="32993">MAAGKISIIIPVLNSVTVLNEAIESVILQNYNNIELIIVDGGSTDGTVDLIKTFEAHIHFWISEPDKGIYDAMNKGIAAATGTWLLFLGADDKLCPGILSNIFNSSSFTDMDLIYGKVHIINKRRQLGRQTDYQKLIEFNSPHQAMFYNKSVFEKFKEFNQRYKILADYDLNLKIFEDQSLRKMFIDIPVSIFGNNGISNRTIDYNFFSEKKDYFINQCKILPTDKRLAKYYFFTGVVLISKKNFKAGTANIFHSIIFSHNRFYYFLLAIDFILGLFGMRKKYKYV</sequence>
<gene>
    <name evidence="3" type="ORF">EFY79_04220</name>
</gene>
<dbReference type="PANTHER" id="PTHR22916">
    <property type="entry name" value="GLYCOSYLTRANSFERASE"/>
    <property type="match status" value="1"/>
</dbReference>
<protein>
    <submittedName>
        <fullName evidence="3">Glycosyltransferase</fullName>
    </submittedName>
</protein>
<feature type="domain" description="Glycosyltransferase 2-like" evidence="2">
    <location>
        <begin position="7"/>
        <end position="133"/>
    </location>
</feature>
<organism evidence="3 4">
    <name type="scientific">Hanamia caeni</name>
    <dbReference type="NCBI Taxonomy" id="2294116"/>
    <lineage>
        <taxon>Bacteria</taxon>
        <taxon>Pseudomonadati</taxon>
        <taxon>Bacteroidota</taxon>
        <taxon>Chitinophagia</taxon>
        <taxon>Chitinophagales</taxon>
        <taxon>Chitinophagaceae</taxon>
        <taxon>Hanamia</taxon>
    </lineage>
</organism>
<evidence type="ECO:0000313" key="4">
    <source>
        <dbReference type="Proteomes" id="UP000267223"/>
    </source>
</evidence>
<dbReference type="Proteomes" id="UP000267223">
    <property type="component" value="Unassembled WGS sequence"/>
</dbReference>
<dbReference type="CDD" id="cd06433">
    <property type="entry name" value="GT_2_WfgS_like"/>
    <property type="match status" value="1"/>
</dbReference>
<reference evidence="3 4" key="1">
    <citation type="submission" date="2018-11" db="EMBL/GenBank/DDBJ databases">
        <title>Draft genome sequence of Ferruginibacter sp. BO-59.</title>
        <authorList>
            <person name="Im W.T."/>
        </authorList>
    </citation>
    <scope>NUCLEOTIDE SEQUENCE [LARGE SCALE GENOMIC DNA]</scope>
    <source>
        <strain evidence="3 4">BO-59</strain>
    </source>
</reference>
<dbReference type="SUPFAM" id="SSF53448">
    <property type="entry name" value="Nucleotide-diphospho-sugar transferases"/>
    <property type="match status" value="1"/>
</dbReference>
<dbReference type="GO" id="GO:0016758">
    <property type="term" value="F:hexosyltransferase activity"/>
    <property type="evidence" value="ECO:0007669"/>
    <property type="project" value="UniProtKB-ARBA"/>
</dbReference>
<evidence type="ECO:0000256" key="1">
    <source>
        <dbReference type="SAM" id="Phobius"/>
    </source>
</evidence>
<keyword evidence="3" id="KW-0808">Transferase</keyword>
<dbReference type="OrthoDB" id="9788101at2"/>
<dbReference type="PANTHER" id="PTHR22916:SF3">
    <property type="entry name" value="UDP-GLCNAC:BETAGAL BETA-1,3-N-ACETYLGLUCOSAMINYLTRANSFERASE-LIKE PROTEIN 1"/>
    <property type="match status" value="1"/>
</dbReference>
<accession>A0A3M9NMZ5</accession>
<dbReference type="EMBL" id="RJJR01000002">
    <property type="protein sequence ID" value="RNI38875.1"/>
    <property type="molecule type" value="Genomic_DNA"/>
</dbReference>
<feature type="transmembrane region" description="Helical" evidence="1">
    <location>
        <begin position="263"/>
        <end position="279"/>
    </location>
</feature>
<comment type="caution">
    <text evidence="3">The sequence shown here is derived from an EMBL/GenBank/DDBJ whole genome shotgun (WGS) entry which is preliminary data.</text>
</comment>
<dbReference type="InterPro" id="IPR001173">
    <property type="entry name" value="Glyco_trans_2-like"/>
</dbReference>
<keyword evidence="4" id="KW-1185">Reference proteome</keyword>
<proteinExistence type="predicted"/>
<evidence type="ECO:0000313" key="3">
    <source>
        <dbReference type="EMBL" id="RNI38875.1"/>
    </source>
</evidence>
<keyword evidence="1" id="KW-0472">Membrane</keyword>
<dbReference type="AlphaFoldDB" id="A0A3M9NMZ5"/>
<name>A0A3M9NMZ5_9BACT</name>
<dbReference type="Pfam" id="PF00535">
    <property type="entry name" value="Glycos_transf_2"/>
    <property type="match status" value="1"/>
</dbReference>
<keyword evidence="1" id="KW-0812">Transmembrane</keyword>
<dbReference type="RefSeq" id="WP_123119438.1">
    <property type="nucleotide sequence ID" value="NZ_RJJR01000002.1"/>
</dbReference>
<dbReference type="InterPro" id="IPR029044">
    <property type="entry name" value="Nucleotide-diphossugar_trans"/>
</dbReference>
<evidence type="ECO:0000259" key="2">
    <source>
        <dbReference type="Pfam" id="PF00535"/>
    </source>
</evidence>
<keyword evidence="1" id="KW-1133">Transmembrane helix</keyword>